<protein>
    <submittedName>
        <fullName evidence="1">Uncharacterized protein</fullName>
    </submittedName>
</protein>
<name>A0A081PFW7_9SPHI</name>
<reference evidence="1 2" key="1">
    <citation type="journal article" date="1992" name="Int. J. Syst. Bacteriol.">
        <title>Sphingobacterium antarcticus sp. nov. a Psychrotrophic Bacterium from the Soils of Schirmacher Oasis, Antarctica.</title>
        <authorList>
            <person name="Shivaji S."/>
            <person name="Ray M.K."/>
            <person name="Rao N.S."/>
            <person name="Saiserr L."/>
            <person name="Jagannadham M.V."/>
            <person name="Kumar G.S."/>
            <person name="Reddy G."/>
            <person name="Bhargava P.M."/>
        </authorList>
    </citation>
    <scope>NUCLEOTIDE SEQUENCE [LARGE SCALE GENOMIC DNA]</scope>
    <source>
        <strain evidence="1 2">4BY</strain>
    </source>
</reference>
<dbReference type="RefSeq" id="WP_037441765.1">
    <property type="nucleotide sequence ID" value="NZ_JNFF01000070.1"/>
</dbReference>
<dbReference type="OrthoDB" id="796506at2"/>
<dbReference type="EMBL" id="JNFF01000070">
    <property type="protein sequence ID" value="KEQ29590.1"/>
    <property type="molecule type" value="Genomic_DNA"/>
</dbReference>
<comment type="caution">
    <text evidence="1">The sequence shown here is derived from an EMBL/GenBank/DDBJ whole genome shotgun (WGS) entry which is preliminary data.</text>
</comment>
<sequence>MEAKNISPECTPVKELKFQIESKSGLPDTLTHIVECISFWNKEGAICHENSKTTKWPDEHKNRTCKTISYEDFILWMISSDCEAFVLSNPQYITGKGGHHVWIADKSTNERILIIFFEVTPPEPTKAPKRRFKVNRKYTHFAISRATNKIVDGWDYKGIDKESIKYYTAIDLKDNDRLVKDFKIVEKSKVIKSGIDPMDWNNWGNN</sequence>
<dbReference type="AlphaFoldDB" id="A0A081PFW7"/>
<keyword evidence="2" id="KW-1185">Reference proteome</keyword>
<organism evidence="1 2">
    <name type="scientific">Pedobacter antarcticus 4BY</name>
    <dbReference type="NCBI Taxonomy" id="1358423"/>
    <lineage>
        <taxon>Bacteria</taxon>
        <taxon>Pseudomonadati</taxon>
        <taxon>Bacteroidota</taxon>
        <taxon>Sphingobacteriia</taxon>
        <taxon>Sphingobacteriales</taxon>
        <taxon>Sphingobacteriaceae</taxon>
        <taxon>Pedobacter</taxon>
    </lineage>
</organism>
<gene>
    <name evidence="1" type="ORF">N180_18075</name>
</gene>
<dbReference type="Proteomes" id="UP000028007">
    <property type="component" value="Unassembled WGS sequence"/>
</dbReference>
<accession>A0A081PFW7</accession>
<evidence type="ECO:0000313" key="2">
    <source>
        <dbReference type="Proteomes" id="UP000028007"/>
    </source>
</evidence>
<proteinExistence type="predicted"/>
<dbReference type="eggNOG" id="ENOG502ZY45">
    <property type="taxonomic scope" value="Bacteria"/>
</dbReference>
<evidence type="ECO:0000313" key="1">
    <source>
        <dbReference type="EMBL" id="KEQ29590.1"/>
    </source>
</evidence>